<dbReference type="Proteomes" id="UP000323426">
    <property type="component" value="Unassembled WGS sequence"/>
</dbReference>
<protein>
    <recommendedName>
        <fullName evidence="4">DUF4168 domain-containing protein</fullName>
    </recommendedName>
</protein>
<evidence type="ECO:0008006" key="4">
    <source>
        <dbReference type="Google" id="ProtNLM"/>
    </source>
</evidence>
<dbReference type="RefSeq" id="WP_150090017.1">
    <property type="nucleotide sequence ID" value="NZ_VWSF01000014.1"/>
</dbReference>
<dbReference type="AlphaFoldDB" id="A0A5M6D7D1"/>
<dbReference type="EMBL" id="VWSF01000014">
    <property type="protein sequence ID" value="KAA5543293.1"/>
    <property type="molecule type" value="Genomic_DNA"/>
</dbReference>
<comment type="caution">
    <text evidence="2">The sequence shown here is derived from an EMBL/GenBank/DDBJ whole genome shotgun (WGS) entry which is preliminary data.</text>
</comment>
<feature type="chain" id="PRO_5024378495" description="DUF4168 domain-containing protein" evidence="1">
    <location>
        <begin position="20"/>
        <end position="110"/>
    </location>
</feature>
<feature type="signal peptide" evidence="1">
    <location>
        <begin position="1"/>
        <end position="19"/>
    </location>
</feature>
<keyword evidence="1" id="KW-0732">Signal</keyword>
<keyword evidence="3" id="KW-1185">Reference proteome</keyword>
<gene>
    <name evidence="2" type="ORF">F0145_16735</name>
</gene>
<reference evidence="2 3" key="1">
    <citation type="submission" date="2019-09" db="EMBL/GenBank/DDBJ databases">
        <title>Genome sequence and assembly of Adhaeribacter sp.</title>
        <authorList>
            <person name="Chhetri G."/>
        </authorList>
    </citation>
    <scope>NUCLEOTIDE SEQUENCE [LARGE SCALE GENOMIC DNA]</scope>
    <source>
        <strain evidence="2 3">DK36</strain>
    </source>
</reference>
<evidence type="ECO:0000256" key="1">
    <source>
        <dbReference type="SAM" id="SignalP"/>
    </source>
</evidence>
<organism evidence="2 3">
    <name type="scientific">Adhaeribacter rhizoryzae</name>
    <dbReference type="NCBI Taxonomy" id="2607907"/>
    <lineage>
        <taxon>Bacteria</taxon>
        <taxon>Pseudomonadati</taxon>
        <taxon>Bacteroidota</taxon>
        <taxon>Cytophagia</taxon>
        <taxon>Cytophagales</taxon>
        <taxon>Hymenobacteraceae</taxon>
        <taxon>Adhaeribacter</taxon>
    </lineage>
</organism>
<evidence type="ECO:0000313" key="2">
    <source>
        <dbReference type="EMBL" id="KAA5543293.1"/>
    </source>
</evidence>
<name>A0A5M6D7D1_9BACT</name>
<proteinExistence type="predicted"/>
<evidence type="ECO:0000313" key="3">
    <source>
        <dbReference type="Proteomes" id="UP000323426"/>
    </source>
</evidence>
<accession>A0A5M6D7D1</accession>
<sequence>MKKLLTSAFLLFVLVSAQAADTPEQIRAKATETTRQLAQKIGFNEQEYIRVKAYTLEKLIAAKEVNEMYANDSAMRAKKLKDIEEAYQKNVVAVLSPKQSENFVAMLQTN</sequence>